<keyword evidence="5" id="KW-0547">Nucleotide-binding</keyword>
<dbReference type="Pfam" id="PF10437">
    <property type="entry name" value="Lip_prot_lig_C"/>
    <property type="match status" value="1"/>
</dbReference>
<dbReference type="GO" id="GO:0009249">
    <property type="term" value="P:protein lipoylation"/>
    <property type="evidence" value="ECO:0007669"/>
    <property type="project" value="InterPro"/>
</dbReference>
<evidence type="ECO:0000256" key="1">
    <source>
        <dbReference type="ARBA" id="ARBA00005085"/>
    </source>
</evidence>
<evidence type="ECO:0000256" key="6">
    <source>
        <dbReference type="ARBA" id="ARBA00022840"/>
    </source>
</evidence>
<dbReference type="GO" id="GO:0005737">
    <property type="term" value="C:cytoplasm"/>
    <property type="evidence" value="ECO:0007669"/>
    <property type="project" value="TreeGrafter"/>
</dbReference>
<evidence type="ECO:0000313" key="10">
    <source>
        <dbReference type="Proteomes" id="UP000028525"/>
    </source>
</evidence>
<dbReference type="NCBIfam" id="TIGR00545">
    <property type="entry name" value="lipoyltrans"/>
    <property type="match status" value="1"/>
</dbReference>
<dbReference type="InterPro" id="IPR004143">
    <property type="entry name" value="BPL_LPL_catalytic"/>
</dbReference>
<sequence>MKKIVISEEFDPYFNIAAEHQLFLSSEEDIHLFLWQNDSSVIIGRNQNLYAECDLTYLKEHGIKAVRRFSGGGAVYHDKGNVNFTFITKEASANQDHFIRLIQSAMQRLGIDCEFSGRNDLLYKNRKFSGHAYYTDGDHFMYHGTVLVNVNFEQLEHALTPSKMKLKSKGVESVRSRVINLSEINSEITAQSVIRAFMEAFECNHMEIINKKNFQPPLENVLSSDNWMFAQSPKFDAQLERNYPFGNMSVSISIADDLIQNVKINTDSLKLYDFKTCEKGLQNTHFNEQAVWGYIEQYLSNHLEFS</sequence>
<comment type="caution">
    <text evidence="9">The sequence shown here is derived from an EMBL/GenBank/DDBJ whole genome shotgun (WGS) entry which is preliminary data.</text>
</comment>
<gene>
    <name evidence="9" type="ORF">IO98_10325</name>
</gene>
<dbReference type="GO" id="GO:0017118">
    <property type="term" value="F:lipoyltransferase activity"/>
    <property type="evidence" value="ECO:0007669"/>
    <property type="project" value="TreeGrafter"/>
</dbReference>
<feature type="domain" description="BPL/LPL catalytic" evidence="8">
    <location>
        <begin position="26"/>
        <end position="209"/>
    </location>
</feature>
<evidence type="ECO:0000256" key="7">
    <source>
        <dbReference type="ARBA" id="ARBA00048037"/>
    </source>
</evidence>
<dbReference type="InterPro" id="IPR045864">
    <property type="entry name" value="aa-tRNA-synth_II/BPL/LPL"/>
</dbReference>
<dbReference type="OrthoDB" id="9788148at2"/>
<dbReference type="PANTHER" id="PTHR12561">
    <property type="entry name" value="LIPOATE-PROTEIN LIGASE"/>
    <property type="match status" value="1"/>
</dbReference>
<dbReference type="SUPFAM" id="SSF55681">
    <property type="entry name" value="Class II aaRS and biotin synthetases"/>
    <property type="match status" value="1"/>
</dbReference>
<dbReference type="PANTHER" id="PTHR12561:SF3">
    <property type="entry name" value="LIPOYLTRANSFERASE 1, MITOCHONDRIAL"/>
    <property type="match status" value="1"/>
</dbReference>
<dbReference type="Gene3D" id="3.30.930.10">
    <property type="entry name" value="Bira Bifunctional Protein, Domain 2"/>
    <property type="match status" value="1"/>
</dbReference>
<keyword evidence="10" id="KW-1185">Reference proteome</keyword>
<name>A0A084JMZ7_9FIRM</name>
<comment type="pathway">
    <text evidence="1">Protein modification; protein lipoylation via exogenous pathway; protein N(6)-(lipoyl)lysine from lipoate: step 2/2.</text>
</comment>
<dbReference type="InterPro" id="IPR004562">
    <property type="entry name" value="LipoylTrfase_LipoateP_Ligase"/>
</dbReference>
<dbReference type="Gene3D" id="3.30.390.50">
    <property type="entry name" value="CO dehydrogenase flavoprotein, C-terminal domain"/>
    <property type="match status" value="1"/>
</dbReference>
<evidence type="ECO:0000259" key="8">
    <source>
        <dbReference type="PROSITE" id="PS51733"/>
    </source>
</evidence>
<proteinExistence type="predicted"/>
<evidence type="ECO:0000256" key="2">
    <source>
        <dbReference type="ARBA" id="ARBA00005124"/>
    </source>
</evidence>
<evidence type="ECO:0000256" key="5">
    <source>
        <dbReference type="ARBA" id="ARBA00022741"/>
    </source>
</evidence>
<dbReference type="GO" id="GO:0005524">
    <property type="term" value="F:ATP binding"/>
    <property type="evidence" value="ECO:0007669"/>
    <property type="project" value="UniProtKB-KW"/>
</dbReference>
<keyword evidence="4" id="KW-0436">Ligase</keyword>
<evidence type="ECO:0000256" key="3">
    <source>
        <dbReference type="ARBA" id="ARBA00012367"/>
    </source>
</evidence>
<keyword evidence="6" id="KW-0067">ATP-binding</keyword>
<reference evidence="9 10" key="1">
    <citation type="submission" date="2014-07" db="EMBL/GenBank/DDBJ databases">
        <title>Draft genome of Clostridium celerecrescens 152B isolated from sediments associated with methane hydrate from Krishna Godavari basin.</title>
        <authorList>
            <person name="Honkalas V.S."/>
            <person name="Dabir A.P."/>
            <person name="Arora P."/>
            <person name="Dhakephalkar P.K."/>
        </authorList>
    </citation>
    <scope>NUCLEOTIDE SEQUENCE [LARGE SCALE GENOMIC DNA]</scope>
    <source>
        <strain evidence="9 10">152B</strain>
    </source>
</reference>
<dbReference type="Proteomes" id="UP000028525">
    <property type="component" value="Unassembled WGS sequence"/>
</dbReference>
<dbReference type="GO" id="GO:0016979">
    <property type="term" value="F:lipoate-protein ligase activity"/>
    <property type="evidence" value="ECO:0007669"/>
    <property type="project" value="UniProtKB-EC"/>
</dbReference>
<comment type="catalytic activity">
    <reaction evidence="7">
        <text>L-lysyl-[lipoyl-carrier protein] + (R)-lipoate + ATP = N(6)-[(R)-lipoyl]-L-lysyl-[lipoyl-carrier protein] + AMP + diphosphate + H(+)</text>
        <dbReference type="Rhea" id="RHEA:49288"/>
        <dbReference type="Rhea" id="RHEA-COMP:10500"/>
        <dbReference type="Rhea" id="RHEA-COMP:10502"/>
        <dbReference type="ChEBI" id="CHEBI:15378"/>
        <dbReference type="ChEBI" id="CHEBI:29969"/>
        <dbReference type="ChEBI" id="CHEBI:30616"/>
        <dbReference type="ChEBI" id="CHEBI:33019"/>
        <dbReference type="ChEBI" id="CHEBI:83088"/>
        <dbReference type="ChEBI" id="CHEBI:83099"/>
        <dbReference type="ChEBI" id="CHEBI:456215"/>
        <dbReference type="EC" id="6.3.1.20"/>
    </reaction>
</comment>
<dbReference type="AlphaFoldDB" id="A0A084JMZ7"/>
<dbReference type="CDD" id="cd16443">
    <property type="entry name" value="LplA"/>
    <property type="match status" value="1"/>
</dbReference>
<protein>
    <recommendedName>
        <fullName evidence="3">lipoate--protein ligase</fullName>
        <ecNumber evidence="3">6.3.1.20</ecNumber>
    </recommendedName>
</protein>
<dbReference type="Pfam" id="PF21948">
    <property type="entry name" value="LplA-B_cat"/>
    <property type="match status" value="1"/>
</dbReference>
<evidence type="ECO:0000256" key="4">
    <source>
        <dbReference type="ARBA" id="ARBA00022598"/>
    </source>
</evidence>
<dbReference type="EC" id="6.3.1.20" evidence="3"/>
<accession>A0A084JMZ7</accession>
<dbReference type="InterPro" id="IPR019491">
    <property type="entry name" value="Lipoate_protein_ligase_C"/>
</dbReference>
<dbReference type="UniPathway" id="UPA00537">
    <property type="reaction ID" value="UER00594"/>
</dbReference>
<comment type="pathway">
    <text evidence="2">Protein modification; protein lipoylation via exogenous pathway; protein N(6)-(lipoyl)lysine from lipoate: step 1/2.</text>
</comment>
<dbReference type="EMBL" id="JPME01000012">
    <property type="protein sequence ID" value="KEZ90331.1"/>
    <property type="molecule type" value="Genomic_DNA"/>
</dbReference>
<evidence type="ECO:0000313" key="9">
    <source>
        <dbReference type="EMBL" id="KEZ90331.1"/>
    </source>
</evidence>
<dbReference type="STRING" id="29354.IO98_10325"/>
<dbReference type="SUPFAM" id="SSF82649">
    <property type="entry name" value="SufE/NifU"/>
    <property type="match status" value="1"/>
</dbReference>
<dbReference type="PROSITE" id="PS51733">
    <property type="entry name" value="BPL_LPL_CATALYTIC"/>
    <property type="match status" value="1"/>
</dbReference>
<organism evidence="9 10">
    <name type="scientific">Lacrimispora celerecrescens</name>
    <dbReference type="NCBI Taxonomy" id="29354"/>
    <lineage>
        <taxon>Bacteria</taxon>
        <taxon>Bacillati</taxon>
        <taxon>Bacillota</taxon>
        <taxon>Clostridia</taxon>
        <taxon>Lachnospirales</taxon>
        <taxon>Lachnospiraceae</taxon>
        <taxon>Lacrimispora</taxon>
    </lineage>
</organism>
<dbReference type="RefSeq" id="WP_038280706.1">
    <property type="nucleotide sequence ID" value="NZ_JPME01000012.1"/>
</dbReference>